<comment type="caution">
    <text evidence="9">The sequence shown here is derived from an EMBL/GenBank/DDBJ whole genome shotgun (WGS) entry which is preliminary data.</text>
</comment>
<organism evidence="9 10">
    <name type="scientific">Ooceraea biroi</name>
    <name type="common">Clonal raider ant</name>
    <name type="synonym">Cerapachys biroi</name>
    <dbReference type="NCBI Taxonomy" id="2015173"/>
    <lineage>
        <taxon>Eukaryota</taxon>
        <taxon>Metazoa</taxon>
        <taxon>Ecdysozoa</taxon>
        <taxon>Arthropoda</taxon>
        <taxon>Hexapoda</taxon>
        <taxon>Insecta</taxon>
        <taxon>Pterygota</taxon>
        <taxon>Neoptera</taxon>
        <taxon>Endopterygota</taxon>
        <taxon>Hymenoptera</taxon>
        <taxon>Apocrita</taxon>
        <taxon>Aculeata</taxon>
        <taxon>Formicoidea</taxon>
        <taxon>Formicidae</taxon>
        <taxon>Dorylinae</taxon>
        <taxon>Ooceraea</taxon>
    </lineage>
</organism>
<name>A0A3L8DU78_OOCBI</name>
<dbReference type="PROSITE" id="PS50850">
    <property type="entry name" value="MFS"/>
    <property type="match status" value="1"/>
</dbReference>
<dbReference type="PANTHER" id="PTHR11662">
    <property type="entry name" value="SOLUTE CARRIER FAMILY 17"/>
    <property type="match status" value="1"/>
</dbReference>
<feature type="transmembrane region" description="Helical" evidence="7">
    <location>
        <begin position="329"/>
        <end position="352"/>
    </location>
</feature>
<dbReference type="PANTHER" id="PTHR11662:SF336">
    <property type="entry name" value="LP19554P"/>
    <property type="match status" value="1"/>
</dbReference>
<feature type="domain" description="Major facilitator superfamily (MFS) profile" evidence="8">
    <location>
        <begin position="100"/>
        <end position="527"/>
    </location>
</feature>
<comment type="subcellular location">
    <subcellularLocation>
        <location evidence="1">Membrane</location>
        <topology evidence="1">Multi-pass membrane protein</topology>
    </subcellularLocation>
</comment>
<dbReference type="SUPFAM" id="SSF103473">
    <property type="entry name" value="MFS general substrate transporter"/>
    <property type="match status" value="1"/>
</dbReference>
<feature type="transmembrane region" description="Helical" evidence="7">
    <location>
        <begin position="270"/>
        <end position="289"/>
    </location>
</feature>
<feature type="transmembrane region" description="Helical" evidence="7">
    <location>
        <begin position="239"/>
        <end position="258"/>
    </location>
</feature>
<proteinExistence type="predicted"/>
<feature type="transmembrane region" description="Helical" evidence="7">
    <location>
        <begin position="204"/>
        <end position="227"/>
    </location>
</feature>
<reference evidence="9 10" key="1">
    <citation type="journal article" date="2018" name="Genome Res.">
        <title>The genomic architecture and molecular evolution of ant odorant receptors.</title>
        <authorList>
            <person name="McKenzie S.K."/>
            <person name="Kronauer D.J.C."/>
        </authorList>
    </citation>
    <scope>NUCLEOTIDE SEQUENCE [LARGE SCALE GENOMIC DNA]</scope>
    <source>
        <strain evidence="9">Clonal line C1</strain>
    </source>
</reference>
<gene>
    <name evidence="9" type="ORF">DMN91_004139</name>
</gene>
<sequence length="556" mass="62167">MTRNGSVSMHRQPDVCQECDERTPLISARTTKRWIPMRILMCVMMFTACWTSYNCRLQMPILVVPMIKEMPVNHTVAGVCVFNETARRRRDVNPLDPGSYLETYILDRVQEDEDQTLHSLHRRDVPARPSDAPYAFFSGLPFDWTPFVRGQLLASYSYGNVPGNFIGGWVSLRYGPRKAVLWSSILAATISLISPFLAQAHWGVLLFSRIIIGVTGGVTFPACHTMVAKWAPPHERARFIWSLLGGTFGTILTYPMIAGIAECLNWESGWYIPSLLMFLWIGFWALIAYDSPSEHPGISTEEKDYILNAQTGIVRTEKPTWKQTPVRQILTSIPFISLIICHFGNLFLLFFYQNSLMLYLTKALGFQLTRGGAAAGAPWAGRMLFGFFFSWAGDTIKRKQIISVTLLRKLATIFSHFLPGIFLVLVGYVGCDFVLANIFLVLALGFNGAALISNLSNNQDLAPNFAGFLYGIMNTVGTTSGFIIPPIVEEIAGKYGHPIDRWQILFWIGAAVCIGSMIVFLFGGSGNIQSWNELQVDRPAENAEDEERKAKPATNT</sequence>
<keyword evidence="5 7" id="KW-1133">Transmembrane helix</keyword>
<dbReference type="GO" id="GO:0006820">
    <property type="term" value="P:monoatomic anion transport"/>
    <property type="evidence" value="ECO:0007669"/>
    <property type="project" value="TreeGrafter"/>
</dbReference>
<dbReference type="EMBL" id="QOIP01000004">
    <property type="protein sequence ID" value="RLU23931.1"/>
    <property type="molecule type" value="Genomic_DNA"/>
</dbReference>
<evidence type="ECO:0000256" key="6">
    <source>
        <dbReference type="ARBA" id="ARBA00023136"/>
    </source>
</evidence>
<feature type="transmembrane region" description="Helical" evidence="7">
    <location>
        <begin position="504"/>
        <end position="523"/>
    </location>
</feature>
<protein>
    <recommendedName>
        <fullName evidence="8">Major facilitator superfamily (MFS) profile domain-containing protein</fullName>
    </recommendedName>
</protein>
<dbReference type="OrthoDB" id="2985014at2759"/>
<feature type="transmembrane region" description="Helical" evidence="7">
    <location>
        <begin position="465"/>
        <end position="484"/>
    </location>
</feature>
<dbReference type="InterPro" id="IPR011701">
    <property type="entry name" value="MFS"/>
</dbReference>
<dbReference type="GO" id="GO:0016020">
    <property type="term" value="C:membrane"/>
    <property type="evidence" value="ECO:0007669"/>
    <property type="project" value="UniProtKB-SubCell"/>
</dbReference>
<dbReference type="InterPro" id="IPR020846">
    <property type="entry name" value="MFS_dom"/>
</dbReference>
<feature type="transmembrane region" description="Helical" evidence="7">
    <location>
        <begin position="434"/>
        <end position="453"/>
    </location>
</feature>
<feature type="transmembrane region" description="Helical" evidence="7">
    <location>
        <begin position="179"/>
        <end position="198"/>
    </location>
</feature>
<dbReference type="InterPro" id="IPR036259">
    <property type="entry name" value="MFS_trans_sf"/>
</dbReference>
<evidence type="ECO:0000256" key="5">
    <source>
        <dbReference type="ARBA" id="ARBA00022989"/>
    </source>
</evidence>
<dbReference type="Proteomes" id="UP000279307">
    <property type="component" value="Chromosome 4"/>
</dbReference>
<dbReference type="Pfam" id="PF07690">
    <property type="entry name" value="MFS_1"/>
    <property type="match status" value="1"/>
</dbReference>
<dbReference type="Gene3D" id="1.20.1250.20">
    <property type="entry name" value="MFS general substrate transporter like domains"/>
    <property type="match status" value="2"/>
</dbReference>
<keyword evidence="2" id="KW-0813">Transport</keyword>
<accession>A0A3L8DU78</accession>
<keyword evidence="6 7" id="KW-0472">Membrane</keyword>
<keyword evidence="4" id="KW-0769">Symport</keyword>
<evidence type="ECO:0000259" key="8">
    <source>
        <dbReference type="PROSITE" id="PS50850"/>
    </source>
</evidence>
<evidence type="ECO:0000313" key="9">
    <source>
        <dbReference type="EMBL" id="RLU23931.1"/>
    </source>
</evidence>
<dbReference type="GO" id="GO:0015293">
    <property type="term" value="F:symporter activity"/>
    <property type="evidence" value="ECO:0007669"/>
    <property type="project" value="UniProtKB-KW"/>
</dbReference>
<feature type="transmembrane region" description="Helical" evidence="7">
    <location>
        <begin position="372"/>
        <end position="389"/>
    </location>
</feature>
<evidence type="ECO:0000256" key="3">
    <source>
        <dbReference type="ARBA" id="ARBA00022692"/>
    </source>
</evidence>
<feature type="transmembrane region" description="Helical" evidence="7">
    <location>
        <begin position="410"/>
        <end position="428"/>
    </location>
</feature>
<keyword evidence="3 7" id="KW-0812">Transmembrane</keyword>
<dbReference type="InterPro" id="IPR050382">
    <property type="entry name" value="MFS_Na/Anion_cotransporter"/>
</dbReference>
<evidence type="ECO:0000256" key="1">
    <source>
        <dbReference type="ARBA" id="ARBA00004141"/>
    </source>
</evidence>
<dbReference type="FunFam" id="1.20.1250.20:FF:000003">
    <property type="entry name" value="Solute carrier family 17 member 3"/>
    <property type="match status" value="1"/>
</dbReference>
<evidence type="ECO:0000313" key="10">
    <source>
        <dbReference type="Proteomes" id="UP000279307"/>
    </source>
</evidence>
<evidence type="ECO:0000256" key="2">
    <source>
        <dbReference type="ARBA" id="ARBA00022448"/>
    </source>
</evidence>
<evidence type="ECO:0000256" key="7">
    <source>
        <dbReference type="SAM" id="Phobius"/>
    </source>
</evidence>
<dbReference type="AlphaFoldDB" id="A0A3L8DU78"/>
<evidence type="ECO:0000256" key="4">
    <source>
        <dbReference type="ARBA" id="ARBA00022847"/>
    </source>
</evidence>